<dbReference type="SUPFAM" id="SSF54593">
    <property type="entry name" value="Glyoxalase/Bleomycin resistance protein/Dihydroxybiphenyl dioxygenase"/>
    <property type="match status" value="1"/>
</dbReference>
<evidence type="ECO:0000313" key="2">
    <source>
        <dbReference type="EMBL" id="SNS72184.1"/>
    </source>
</evidence>
<dbReference type="Pfam" id="PF00903">
    <property type="entry name" value="Glyoxalase"/>
    <property type="match status" value="1"/>
</dbReference>
<name>A0A239GVV4_9ACTN</name>
<reference evidence="2 3" key="1">
    <citation type="submission" date="2017-06" db="EMBL/GenBank/DDBJ databases">
        <authorList>
            <person name="Kim H.J."/>
            <person name="Triplett B.A."/>
        </authorList>
    </citation>
    <scope>NUCLEOTIDE SEQUENCE [LARGE SCALE GENOMIC DNA]</scope>
    <source>
        <strain evidence="2 3">CGMCC 4.2132</strain>
    </source>
</reference>
<sequence length="158" mass="17220">MTHHTGDSRQVSAAAKGTQMLRGFATVSFWADDLEAAKKWYTELLGIDPYFQRPVEGPPAYVEFRLGDYQHELGLIDRRYAPDGAVPGTGGAVMFWHVDDVPAALERLLSMGAKEYEALTVRGESGFVTASVVDPFGNILGIMYNPHYLEVLGASGPA</sequence>
<gene>
    <name evidence="2" type="ORF">SAMN05216276_1014133</name>
</gene>
<dbReference type="CDD" id="cd06587">
    <property type="entry name" value="VOC"/>
    <property type="match status" value="1"/>
</dbReference>
<evidence type="ECO:0000313" key="3">
    <source>
        <dbReference type="Proteomes" id="UP000198282"/>
    </source>
</evidence>
<proteinExistence type="predicted"/>
<dbReference type="EMBL" id="FZOD01000014">
    <property type="protein sequence ID" value="SNS72184.1"/>
    <property type="molecule type" value="Genomic_DNA"/>
</dbReference>
<keyword evidence="3" id="KW-1185">Reference proteome</keyword>
<dbReference type="AlphaFoldDB" id="A0A239GVV4"/>
<dbReference type="RefSeq" id="WP_420823569.1">
    <property type="nucleotide sequence ID" value="NZ_FZOD01000014.1"/>
</dbReference>
<dbReference type="Proteomes" id="UP000198282">
    <property type="component" value="Unassembled WGS sequence"/>
</dbReference>
<dbReference type="InterPro" id="IPR037523">
    <property type="entry name" value="VOC_core"/>
</dbReference>
<dbReference type="PROSITE" id="PS51819">
    <property type="entry name" value="VOC"/>
    <property type="match status" value="1"/>
</dbReference>
<accession>A0A239GVV4</accession>
<dbReference type="InterPro" id="IPR029068">
    <property type="entry name" value="Glyas_Bleomycin-R_OHBP_Dase"/>
</dbReference>
<dbReference type="Gene3D" id="3.10.180.10">
    <property type="entry name" value="2,3-Dihydroxybiphenyl 1,2-Dioxygenase, domain 1"/>
    <property type="match status" value="1"/>
</dbReference>
<organism evidence="2 3">
    <name type="scientific">Streptosporangium subroseum</name>
    <dbReference type="NCBI Taxonomy" id="106412"/>
    <lineage>
        <taxon>Bacteria</taxon>
        <taxon>Bacillati</taxon>
        <taxon>Actinomycetota</taxon>
        <taxon>Actinomycetes</taxon>
        <taxon>Streptosporangiales</taxon>
        <taxon>Streptosporangiaceae</taxon>
        <taxon>Streptosporangium</taxon>
    </lineage>
</organism>
<protein>
    <recommendedName>
        <fullName evidence="1">VOC domain-containing protein</fullName>
    </recommendedName>
</protein>
<feature type="domain" description="VOC" evidence="1">
    <location>
        <begin position="23"/>
        <end position="145"/>
    </location>
</feature>
<dbReference type="InterPro" id="IPR004360">
    <property type="entry name" value="Glyas_Fos-R_dOase_dom"/>
</dbReference>
<evidence type="ECO:0000259" key="1">
    <source>
        <dbReference type="PROSITE" id="PS51819"/>
    </source>
</evidence>